<protein>
    <submittedName>
        <fullName evidence="2">Uncharacterized protein</fullName>
    </submittedName>
</protein>
<dbReference type="AlphaFoldDB" id="A0A210R1B0"/>
<gene>
    <name evidence="2" type="ORF">KP79_PYT20829</name>
</gene>
<organism evidence="2 3">
    <name type="scientific">Mizuhopecten yessoensis</name>
    <name type="common">Japanese scallop</name>
    <name type="synonym">Patinopecten yessoensis</name>
    <dbReference type="NCBI Taxonomy" id="6573"/>
    <lineage>
        <taxon>Eukaryota</taxon>
        <taxon>Metazoa</taxon>
        <taxon>Spiralia</taxon>
        <taxon>Lophotrochozoa</taxon>
        <taxon>Mollusca</taxon>
        <taxon>Bivalvia</taxon>
        <taxon>Autobranchia</taxon>
        <taxon>Pteriomorphia</taxon>
        <taxon>Pectinida</taxon>
        <taxon>Pectinoidea</taxon>
        <taxon>Pectinidae</taxon>
        <taxon>Mizuhopecten</taxon>
    </lineage>
</organism>
<reference evidence="2 3" key="1">
    <citation type="journal article" date="2017" name="Nat. Ecol. Evol.">
        <title>Scallop genome provides insights into evolution of bilaterian karyotype and development.</title>
        <authorList>
            <person name="Wang S."/>
            <person name="Zhang J."/>
            <person name="Jiao W."/>
            <person name="Li J."/>
            <person name="Xun X."/>
            <person name="Sun Y."/>
            <person name="Guo X."/>
            <person name="Huan P."/>
            <person name="Dong B."/>
            <person name="Zhang L."/>
            <person name="Hu X."/>
            <person name="Sun X."/>
            <person name="Wang J."/>
            <person name="Zhao C."/>
            <person name="Wang Y."/>
            <person name="Wang D."/>
            <person name="Huang X."/>
            <person name="Wang R."/>
            <person name="Lv J."/>
            <person name="Li Y."/>
            <person name="Zhang Z."/>
            <person name="Liu B."/>
            <person name="Lu W."/>
            <person name="Hui Y."/>
            <person name="Liang J."/>
            <person name="Zhou Z."/>
            <person name="Hou R."/>
            <person name="Li X."/>
            <person name="Liu Y."/>
            <person name="Li H."/>
            <person name="Ning X."/>
            <person name="Lin Y."/>
            <person name="Zhao L."/>
            <person name="Xing Q."/>
            <person name="Dou J."/>
            <person name="Li Y."/>
            <person name="Mao J."/>
            <person name="Guo H."/>
            <person name="Dou H."/>
            <person name="Li T."/>
            <person name="Mu C."/>
            <person name="Jiang W."/>
            <person name="Fu Q."/>
            <person name="Fu X."/>
            <person name="Miao Y."/>
            <person name="Liu J."/>
            <person name="Yu Q."/>
            <person name="Li R."/>
            <person name="Liao H."/>
            <person name="Li X."/>
            <person name="Kong Y."/>
            <person name="Jiang Z."/>
            <person name="Chourrout D."/>
            <person name="Li R."/>
            <person name="Bao Z."/>
        </authorList>
    </citation>
    <scope>NUCLEOTIDE SEQUENCE [LARGE SCALE GENOMIC DNA]</scope>
    <source>
        <strain evidence="2 3">PY_sf001</strain>
    </source>
</reference>
<sequence length="423" mass="48048">MANFDPSASLQSTSTETEKQHVCRCTHCCDSDFVTEEDDLKYSPTRLPVPCRQSPVSDAFSPETRFIEKPIASDDHLSNEKQMARRYDNEHLPATNLYLSVIPEQHEHSQAQYSSNHDRSVPYHPSGGPPPHVSISNTGDALQPLVSTNTVKRKQRQKRKAVASFIFLLGLLYLVAQSVNNLLYRHQCRSHNIWNYQEPDESLLESTLCFPCSLVRQELMNCFLKQKTSYSDLHIVKTIDNKFHCCLERFGHVKWMVNLMKTAKFVGKDNTTSDKHVNKCLSHLPIRADSSESANGSHLKHDRTNIMCDKVNVTQHSLIAAEEGLYIIYITVTMHIAPPNTATESNQQAVKAHLHSTNYSNTKCIWMETLTKDNGYKPFEIFFSSSFYVITNLAEGEQIFSVFSHPSYIYDTKGANQIGVIKI</sequence>
<evidence type="ECO:0000256" key="1">
    <source>
        <dbReference type="SAM" id="Phobius"/>
    </source>
</evidence>
<dbReference type="SUPFAM" id="SSF49842">
    <property type="entry name" value="TNF-like"/>
    <property type="match status" value="1"/>
</dbReference>
<dbReference type="InterPro" id="IPR008983">
    <property type="entry name" value="Tumour_necrosis_fac-like_dom"/>
</dbReference>
<keyword evidence="1" id="KW-0472">Membrane</keyword>
<dbReference type="Gene3D" id="2.60.120.40">
    <property type="match status" value="1"/>
</dbReference>
<comment type="caution">
    <text evidence="2">The sequence shown here is derived from an EMBL/GenBank/DDBJ whole genome shotgun (WGS) entry which is preliminary data.</text>
</comment>
<accession>A0A210R1B0</accession>
<dbReference type="EMBL" id="NEDP02000871">
    <property type="protein sequence ID" value="OWF54843.1"/>
    <property type="molecule type" value="Genomic_DNA"/>
</dbReference>
<evidence type="ECO:0000313" key="2">
    <source>
        <dbReference type="EMBL" id="OWF54843.1"/>
    </source>
</evidence>
<feature type="transmembrane region" description="Helical" evidence="1">
    <location>
        <begin position="161"/>
        <end position="179"/>
    </location>
</feature>
<dbReference type="Proteomes" id="UP000242188">
    <property type="component" value="Unassembled WGS sequence"/>
</dbReference>
<keyword evidence="1" id="KW-1133">Transmembrane helix</keyword>
<name>A0A210R1B0_MIZYE</name>
<keyword evidence="1" id="KW-0812">Transmembrane</keyword>
<keyword evidence="3" id="KW-1185">Reference proteome</keyword>
<evidence type="ECO:0000313" key="3">
    <source>
        <dbReference type="Proteomes" id="UP000242188"/>
    </source>
</evidence>
<proteinExistence type="predicted"/>